<keyword evidence="1" id="KW-0472">Membrane</keyword>
<keyword evidence="1" id="KW-0812">Transmembrane</keyword>
<evidence type="ECO:0000313" key="3">
    <source>
        <dbReference type="Proteomes" id="UP001549320"/>
    </source>
</evidence>
<evidence type="ECO:0000313" key="2">
    <source>
        <dbReference type="EMBL" id="MET4576340.1"/>
    </source>
</evidence>
<feature type="transmembrane region" description="Helical" evidence="1">
    <location>
        <begin position="16"/>
        <end position="38"/>
    </location>
</feature>
<dbReference type="Proteomes" id="UP001549320">
    <property type="component" value="Unassembled WGS sequence"/>
</dbReference>
<organism evidence="2 3">
    <name type="scientific">Ottowia thiooxydans</name>
    <dbReference type="NCBI Taxonomy" id="219182"/>
    <lineage>
        <taxon>Bacteria</taxon>
        <taxon>Pseudomonadati</taxon>
        <taxon>Pseudomonadota</taxon>
        <taxon>Betaproteobacteria</taxon>
        <taxon>Burkholderiales</taxon>
        <taxon>Comamonadaceae</taxon>
        <taxon>Ottowia</taxon>
    </lineage>
</organism>
<dbReference type="EMBL" id="JBEPSH010000003">
    <property type="protein sequence ID" value="MET4576340.1"/>
    <property type="molecule type" value="Genomic_DNA"/>
</dbReference>
<reference evidence="2 3" key="1">
    <citation type="submission" date="2024-06" db="EMBL/GenBank/DDBJ databases">
        <title>Sorghum-associated microbial communities from plants grown in Nebraska, USA.</title>
        <authorList>
            <person name="Schachtman D."/>
        </authorList>
    </citation>
    <scope>NUCLEOTIDE SEQUENCE [LARGE SCALE GENOMIC DNA]</scope>
    <source>
        <strain evidence="2 3">2709</strain>
    </source>
</reference>
<comment type="caution">
    <text evidence="2">The sequence shown here is derived from an EMBL/GenBank/DDBJ whole genome shotgun (WGS) entry which is preliminary data.</text>
</comment>
<dbReference type="RefSeq" id="WP_354442413.1">
    <property type="nucleotide sequence ID" value="NZ_JBEPSH010000003.1"/>
</dbReference>
<protein>
    <submittedName>
        <fullName evidence="2">Uncharacterized protein</fullName>
    </submittedName>
</protein>
<evidence type="ECO:0000256" key="1">
    <source>
        <dbReference type="SAM" id="Phobius"/>
    </source>
</evidence>
<feature type="transmembrane region" description="Helical" evidence="1">
    <location>
        <begin position="50"/>
        <end position="68"/>
    </location>
</feature>
<keyword evidence="3" id="KW-1185">Reference proteome</keyword>
<keyword evidence="1" id="KW-1133">Transmembrane helix</keyword>
<gene>
    <name evidence="2" type="ORF">ABIE13_001449</name>
</gene>
<sequence>MNEVPLVVYPVGRTRLLAGALLGLWLIAALVSLGWLLAQVSDRASFIWRISLLITVLLACGFGLIFFWRAQISQRLVFDGGQWWLYGPDMTPQANHGEPVAVMLDAWGGMLLRWPGVGHGLNSQAKWLWAEATSVPSRWHLLRCALYSPANRPVAEVSGDPTQP</sequence>
<accession>A0ABV2Q5N3</accession>
<proteinExistence type="predicted"/>
<name>A0ABV2Q5N3_9BURK</name>